<evidence type="ECO:0000256" key="7">
    <source>
        <dbReference type="ARBA" id="ARBA00023180"/>
    </source>
</evidence>
<evidence type="ECO:0000256" key="6">
    <source>
        <dbReference type="ARBA" id="ARBA00023157"/>
    </source>
</evidence>
<keyword evidence="6 8" id="KW-1015">Disulfide bond</keyword>
<feature type="non-terminal residue" evidence="9">
    <location>
        <position position="1"/>
    </location>
</feature>
<gene>
    <name evidence="9" type="ORF">GIL414_LOCUS76115</name>
</gene>
<feature type="disulfide bond" evidence="8">
    <location>
        <begin position="72"/>
        <end position="84"/>
    </location>
</feature>
<evidence type="ECO:0000256" key="8">
    <source>
        <dbReference type="PROSITE-ProRule" id="PRU00124"/>
    </source>
</evidence>
<dbReference type="PROSITE" id="PS50068">
    <property type="entry name" value="LDLRA_2"/>
    <property type="match status" value="1"/>
</dbReference>
<keyword evidence="5" id="KW-0472">Membrane</keyword>
<evidence type="ECO:0000256" key="5">
    <source>
        <dbReference type="ARBA" id="ARBA00023136"/>
    </source>
</evidence>
<dbReference type="CDD" id="cd00112">
    <property type="entry name" value="LDLa"/>
    <property type="match status" value="1"/>
</dbReference>
<reference evidence="9" key="1">
    <citation type="submission" date="2021-02" db="EMBL/GenBank/DDBJ databases">
        <authorList>
            <person name="Nowell W R."/>
        </authorList>
    </citation>
    <scope>NUCLEOTIDE SEQUENCE</scope>
</reference>
<name>A0A8S3IK69_9BILA</name>
<dbReference type="EMBL" id="CAJOBJ010344644">
    <property type="protein sequence ID" value="CAF5199662.1"/>
    <property type="molecule type" value="Genomic_DNA"/>
</dbReference>
<keyword evidence="3" id="KW-0677">Repeat</keyword>
<dbReference type="Pfam" id="PF00057">
    <property type="entry name" value="Ldl_recept_a"/>
    <property type="match status" value="1"/>
</dbReference>
<proteinExistence type="predicted"/>
<dbReference type="SUPFAM" id="SSF57424">
    <property type="entry name" value="LDL receptor-like module"/>
    <property type="match status" value="1"/>
</dbReference>
<dbReference type="InterPro" id="IPR036055">
    <property type="entry name" value="LDL_receptor-like_sf"/>
</dbReference>
<dbReference type="InterPro" id="IPR002172">
    <property type="entry name" value="LDrepeatLR_classA_rpt"/>
</dbReference>
<comment type="caution">
    <text evidence="9">The sequence shown here is derived from an EMBL/GenBank/DDBJ whole genome shotgun (WGS) entry which is preliminary data.</text>
</comment>
<evidence type="ECO:0000256" key="1">
    <source>
        <dbReference type="ARBA" id="ARBA00004167"/>
    </source>
</evidence>
<keyword evidence="7" id="KW-0325">Glycoprotein</keyword>
<dbReference type="GO" id="GO:0016192">
    <property type="term" value="P:vesicle-mediated transport"/>
    <property type="evidence" value="ECO:0007669"/>
    <property type="project" value="UniProtKB-ARBA"/>
</dbReference>
<keyword evidence="2" id="KW-0812">Transmembrane</keyword>
<dbReference type="GO" id="GO:0005886">
    <property type="term" value="C:plasma membrane"/>
    <property type="evidence" value="ECO:0007669"/>
    <property type="project" value="TreeGrafter"/>
</dbReference>
<keyword evidence="4" id="KW-1133">Transmembrane helix</keyword>
<dbReference type="PRINTS" id="PR00261">
    <property type="entry name" value="LDLRECEPTOR"/>
</dbReference>
<dbReference type="AlphaFoldDB" id="A0A8S3IK69"/>
<feature type="non-terminal residue" evidence="9">
    <location>
        <position position="305"/>
    </location>
</feature>
<protein>
    <submittedName>
        <fullName evidence="9">Uncharacterized protein</fullName>
    </submittedName>
</protein>
<evidence type="ECO:0000256" key="2">
    <source>
        <dbReference type="ARBA" id="ARBA00022692"/>
    </source>
</evidence>
<dbReference type="FunFam" id="4.10.400.10:FF:000065">
    <property type="entry name" value="Transmembrane protease serine 7"/>
    <property type="match status" value="1"/>
</dbReference>
<sequence>FPCFQSQTDGCHHVKAYIQQSSTTNKTYNGPLGSRQQQSTIKDLSFYRYCDSFWDLPEHVDEDSSACRQWICPKHEYQCQTGQCIPVDWICDGEWDCSDASDEEAIVIIKQWSDHNMNLASLPSQRRKCDDRYKRTPFSDKCNTSFEFGCYRFGVSNPLDINSYRPCINLSQIGDGAEDCYNAYDEKNTFTAESLIGDMWGFHAQCSNGHLIYAHACIPNTKGNCNNFLCSRFRDTYGSCTSEEDFICLNDSLCKKNIRCNGIFECAHGEDEYWCPAGSYINQYDYRFDKESIITQRMAFRLPTS</sequence>
<dbReference type="SMART" id="SM00192">
    <property type="entry name" value="LDLa"/>
    <property type="match status" value="3"/>
</dbReference>
<dbReference type="Gene3D" id="4.10.400.10">
    <property type="entry name" value="Low-density Lipoprotein Receptor"/>
    <property type="match status" value="1"/>
</dbReference>
<feature type="disulfide bond" evidence="8">
    <location>
        <begin position="79"/>
        <end position="97"/>
    </location>
</feature>
<evidence type="ECO:0000256" key="3">
    <source>
        <dbReference type="ARBA" id="ARBA00022737"/>
    </source>
</evidence>
<dbReference type="Proteomes" id="UP000681720">
    <property type="component" value="Unassembled WGS sequence"/>
</dbReference>
<evidence type="ECO:0000313" key="9">
    <source>
        <dbReference type="EMBL" id="CAF5199662.1"/>
    </source>
</evidence>
<accession>A0A8S3IK69</accession>
<comment type="subcellular location">
    <subcellularLocation>
        <location evidence="1">Membrane</location>
        <topology evidence="1">Single-pass membrane protein</topology>
    </subcellularLocation>
</comment>
<comment type="caution">
    <text evidence="8">Lacks conserved residue(s) required for the propagation of feature annotation.</text>
</comment>
<evidence type="ECO:0000313" key="10">
    <source>
        <dbReference type="Proteomes" id="UP000681720"/>
    </source>
</evidence>
<dbReference type="InterPro" id="IPR050685">
    <property type="entry name" value="LDLR"/>
</dbReference>
<dbReference type="PANTHER" id="PTHR24270">
    <property type="entry name" value="LOW-DENSITY LIPOPROTEIN RECEPTOR-RELATED"/>
    <property type="match status" value="1"/>
</dbReference>
<organism evidence="9 10">
    <name type="scientific">Rotaria magnacalcarata</name>
    <dbReference type="NCBI Taxonomy" id="392030"/>
    <lineage>
        <taxon>Eukaryota</taxon>
        <taxon>Metazoa</taxon>
        <taxon>Spiralia</taxon>
        <taxon>Gnathifera</taxon>
        <taxon>Rotifera</taxon>
        <taxon>Eurotatoria</taxon>
        <taxon>Bdelloidea</taxon>
        <taxon>Philodinida</taxon>
        <taxon>Philodinidae</taxon>
        <taxon>Rotaria</taxon>
    </lineage>
</organism>
<evidence type="ECO:0000256" key="4">
    <source>
        <dbReference type="ARBA" id="ARBA00022989"/>
    </source>
</evidence>